<proteinExistence type="predicted"/>
<keyword evidence="1 4" id="KW-0808">Transferase</keyword>
<sequence>MSRKILILTPQNPFPPDQGAPIRNYNFIKYLGATGKYNIALLTFARPEETSQSREASYIELSKYCERVEFVAHPPTRSKSRRVQSLALNPLPDLALRLASPQFQEMLNHLVIEFKPDILLCEALELAPFVRELFKNSETSHPKLVLDEHNAEYLLQKRAYESDFKTGLRHYPTALYSYIQTQRLSKYESEALHFFDAAIAVSDNDRKALLKLNPNTHIKVIPNGIDLDEYAPDRADAELPDRLVFTGSMDFRPNVDAVLWFANEIWDKIRLARPEATFFIVGRRPTPAVQALAKLPGITVTGTVPDARPFVQEAALYLVPMRMGGGVRFKVLEALAMGKAVLTTPMGADGIPVNSGKEVLIANNSQEFSAAAIRLLQNPTLRKELADNGRTFVAEHFDWHKITPLLDEILCSR</sequence>
<dbReference type="InterPro" id="IPR028098">
    <property type="entry name" value="Glyco_trans_4-like_N"/>
</dbReference>
<keyword evidence="6" id="KW-1185">Reference proteome</keyword>
<dbReference type="EC" id="2.4.-.-" evidence="4"/>
<dbReference type="AlphaFoldDB" id="A0A8T7LZ60"/>
<dbReference type="Pfam" id="PF13692">
    <property type="entry name" value="Glyco_trans_1_4"/>
    <property type="match status" value="1"/>
</dbReference>
<evidence type="ECO:0000313" key="3">
    <source>
        <dbReference type="EMBL" id="NWJ45592.1"/>
    </source>
</evidence>
<evidence type="ECO:0000313" key="6">
    <source>
        <dbReference type="Proteomes" id="UP001431572"/>
    </source>
</evidence>
<reference evidence="4" key="2">
    <citation type="journal article" date="2024" name="Nature">
        <title>Anoxygenic phototroph of the Chloroflexota uses a type I reaction centre.</title>
        <authorList>
            <person name="Tsuji J.M."/>
            <person name="Shaw N.A."/>
            <person name="Nagashima S."/>
            <person name="Venkiteswaran J.J."/>
            <person name="Schiff S.L."/>
            <person name="Watanabe T."/>
            <person name="Fukui M."/>
            <person name="Hanada S."/>
            <person name="Tank M."/>
            <person name="Neufeld J.D."/>
        </authorList>
    </citation>
    <scope>NUCLEOTIDE SEQUENCE</scope>
    <source>
        <strain evidence="4">L227-S17</strain>
    </source>
</reference>
<keyword evidence="4" id="KW-0328">Glycosyltransferase</keyword>
<dbReference type="CDD" id="cd03801">
    <property type="entry name" value="GT4_PimA-like"/>
    <property type="match status" value="1"/>
</dbReference>
<dbReference type="EMBL" id="JACATZ010000001">
    <property type="protein sequence ID" value="NWJ45592.1"/>
    <property type="molecule type" value="Genomic_DNA"/>
</dbReference>
<protein>
    <submittedName>
        <fullName evidence="3">Glycosyltransferase</fullName>
        <ecNumber evidence="4">2.4.-.-</ecNumber>
    </submittedName>
</protein>
<dbReference type="Pfam" id="PF13439">
    <property type="entry name" value="Glyco_transf_4"/>
    <property type="match status" value="1"/>
</dbReference>
<dbReference type="PANTHER" id="PTHR46401:SF2">
    <property type="entry name" value="GLYCOSYLTRANSFERASE WBBK-RELATED"/>
    <property type="match status" value="1"/>
</dbReference>
<dbReference type="GO" id="GO:0016757">
    <property type="term" value="F:glycosyltransferase activity"/>
    <property type="evidence" value="ECO:0007669"/>
    <property type="project" value="UniProtKB-KW"/>
</dbReference>
<dbReference type="PANTHER" id="PTHR46401">
    <property type="entry name" value="GLYCOSYLTRANSFERASE WBBK-RELATED"/>
    <property type="match status" value="1"/>
</dbReference>
<evidence type="ECO:0000313" key="4">
    <source>
        <dbReference type="EMBL" id="WJW67465.1"/>
    </source>
</evidence>
<name>A0A8T7LZ60_9CHLR</name>
<feature type="domain" description="Glycosyltransferase subfamily 4-like N-terminal" evidence="2">
    <location>
        <begin position="68"/>
        <end position="228"/>
    </location>
</feature>
<accession>A0A8T7LZ60</accession>
<reference evidence="3 5" key="1">
    <citation type="submission" date="2020-06" db="EMBL/GenBank/DDBJ databases">
        <title>Anoxygenic phototrophic Chloroflexota member uses a Type I reaction center.</title>
        <authorList>
            <person name="Tsuji J.M."/>
            <person name="Shaw N.A."/>
            <person name="Nagashima S."/>
            <person name="Venkiteswaran J."/>
            <person name="Schiff S.L."/>
            <person name="Hanada S."/>
            <person name="Tank M."/>
            <person name="Neufeld J.D."/>
        </authorList>
    </citation>
    <scope>NUCLEOTIDE SEQUENCE [LARGE SCALE GENOMIC DNA]</scope>
    <source>
        <strain evidence="3">L227-S17</strain>
    </source>
</reference>
<dbReference type="Proteomes" id="UP001431572">
    <property type="component" value="Chromosome 1"/>
</dbReference>
<dbReference type="Gene3D" id="3.40.50.2000">
    <property type="entry name" value="Glycogen Phosphorylase B"/>
    <property type="match status" value="2"/>
</dbReference>
<dbReference type="RefSeq" id="WP_341469358.1">
    <property type="nucleotide sequence ID" value="NZ_CP128399.1"/>
</dbReference>
<evidence type="ECO:0000259" key="2">
    <source>
        <dbReference type="Pfam" id="PF13439"/>
    </source>
</evidence>
<dbReference type="EMBL" id="CP128399">
    <property type="protein sequence ID" value="WJW67465.1"/>
    <property type="molecule type" value="Genomic_DNA"/>
</dbReference>
<organism evidence="3 5">
    <name type="scientific">Candidatus Chlorohelix allophototropha</name>
    <dbReference type="NCBI Taxonomy" id="3003348"/>
    <lineage>
        <taxon>Bacteria</taxon>
        <taxon>Bacillati</taxon>
        <taxon>Chloroflexota</taxon>
        <taxon>Chloroflexia</taxon>
        <taxon>Candidatus Chloroheliales</taxon>
        <taxon>Candidatus Chloroheliaceae</taxon>
        <taxon>Candidatus Chlorohelix</taxon>
    </lineage>
</organism>
<dbReference type="GO" id="GO:0009103">
    <property type="term" value="P:lipopolysaccharide biosynthetic process"/>
    <property type="evidence" value="ECO:0007669"/>
    <property type="project" value="TreeGrafter"/>
</dbReference>
<gene>
    <name evidence="3" type="ORF">HXX08_06915</name>
    <name evidence="4" type="ORF">OZ401_000731</name>
</gene>
<dbReference type="SUPFAM" id="SSF53756">
    <property type="entry name" value="UDP-Glycosyltransferase/glycogen phosphorylase"/>
    <property type="match status" value="1"/>
</dbReference>
<evidence type="ECO:0000256" key="1">
    <source>
        <dbReference type="ARBA" id="ARBA00022679"/>
    </source>
</evidence>
<evidence type="ECO:0000313" key="5">
    <source>
        <dbReference type="Proteomes" id="UP000521676"/>
    </source>
</evidence>
<dbReference type="Proteomes" id="UP000521676">
    <property type="component" value="Unassembled WGS sequence"/>
</dbReference>